<dbReference type="OrthoDB" id="5460684at2"/>
<accession>C7LQC5</accession>
<proteinExistence type="predicted"/>
<dbReference type="Proteomes" id="UP000002216">
    <property type="component" value="Chromosome"/>
</dbReference>
<keyword evidence="1" id="KW-0732">Signal</keyword>
<dbReference type="EMBL" id="CP001629">
    <property type="protein sequence ID" value="ACU90327.1"/>
    <property type="molecule type" value="Genomic_DNA"/>
</dbReference>
<organism evidence="2 3">
    <name type="scientific">Desulfomicrobium baculatum (strain DSM 4028 / VKM B-1378 / X)</name>
    <name type="common">Desulfovibrio baculatus</name>
    <dbReference type="NCBI Taxonomy" id="525897"/>
    <lineage>
        <taxon>Bacteria</taxon>
        <taxon>Pseudomonadati</taxon>
        <taxon>Thermodesulfobacteriota</taxon>
        <taxon>Desulfovibrionia</taxon>
        <taxon>Desulfovibrionales</taxon>
        <taxon>Desulfomicrobiaceae</taxon>
        <taxon>Desulfomicrobium</taxon>
    </lineage>
</organism>
<evidence type="ECO:0000313" key="2">
    <source>
        <dbReference type="EMBL" id="ACU90327.1"/>
    </source>
</evidence>
<feature type="chain" id="PRO_5002979362" description="Lipoprotein" evidence="1">
    <location>
        <begin position="22"/>
        <end position="138"/>
    </location>
</feature>
<feature type="signal peptide" evidence="1">
    <location>
        <begin position="1"/>
        <end position="21"/>
    </location>
</feature>
<dbReference type="AlphaFoldDB" id="C7LQC5"/>
<dbReference type="HOGENOM" id="CLU_1851914_0_0_7"/>
<dbReference type="eggNOG" id="ENOG503058E">
    <property type="taxonomic scope" value="Bacteria"/>
</dbReference>
<protein>
    <recommendedName>
        <fullName evidence="4">Lipoprotein</fullName>
    </recommendedName>
</protein>
<evidence type="ECO:0000313" key="3">
    <source>
        <dbReference type="Proteomes" id="UP000002216"/>
    </source>
</evidence>
<dbReference type="KEGG" id="dba:Dbac_2245"/>
<name>C7LQC5_DESBD</name>
<dbReference type="RefSeq" id="WP_015774416.1">
    <property type="nucleotide sequence ID" value="NC_013173.1"/>
</dbReference>
<keyword evidence="3" id="KW-1185">Reference proteome</keyword>
<reference evidence="2 3" key="1">
    <citation type="journal article" date="2009" name="Stand. Genomic Sci.">
        <title>Complete genome sequence of Desulfomicrobium baculatum type strain (X).</title>
        <authorList>
            <person name="Copeland A."/>
            <person name="Spring S."/>
            <person name="Goker M."/>
            <person name="Schneider S."/>
            <person name="Lapidus A."/>
            <person name="Del Rio T.G."/>
            <person name="Tice H."/>
            <person name="Cheng J.F."/>
            <person name="Chen F."/>
            <person name="Nolan M."/>
            <person name="Bruce D."/>
            <person name="Goodwin L."/>
            <person name="Pitluck S."/>
            <person name="Ivanova N."/>
            <person name="Mavrommatis K."/>
            <person name="Ovchinnikova G."/>
            <person name="Pati A."/>
            <person name="Chen A."/>
            <person name="Palaniappan K."/>
            <person name="Land M."/>
            <person name="Hauser L."/>
            <person name="Chang Y.J."/>
            <person name="Jeffries C.C."/>
            <person name="Meincke L."/>
            <person name="Sims D."/>
            <person name="Brettin T."/>
            <person name="Detter J.C."/>
            <person name="Han C."/>
            <person name="Chain P."/>
            <person name="Bristow J."/>
            <person name="Eisen J.A."/>
            <person name="Markowitz V."/>
            <person name="Hugenholtz P."/>
            <person name="Kyrpides N.C."/>
            <person name="Klenk H.P."/>
            <person name="Lucas S."/>
        </authorList>
    </citation>
    <scope>NUCLEOTIDE SEQUENCE [LARGE SCALE GENOMIC DNA]</scope>
    <source>
        <strain evidence="3">DSM 4028 / VKM B-1378 / X</strain>
    </source>
</reference>
<gene>
    <name evidence="2" type="ordered locus">Dbac_2245</name>
</gene>
<evidence type="ECO:0008006" key="4">
    <source>
        <dbReference type="Google" id="ProtNLM"/>
    </source>
</evidence>
<evidence type="ECO:0000256" key="1">
    <source>
        <dbReference type="SAM" id="SignalP"/>
    </source>
</evidence>
<sequence length="138" mass="14905">MRFFLILLIMLTLNMTGLALAGDTPARAKGMEENATVVIAGDRIVGAPLVATFEMGDYKVPEGMYASINIDVEKKPEGKKPEIQTGYPQSRLLFSAPGTYELRFRLNQISKSSCGGVDSLLLLEKTEVLEILPAGGGQ</sequence>